<reference evidence="5 6" key="1">
    <citation type="submission" date="2020-10" db="EMBL/GenBank/DDBJ databases">
        <title>Phylogeny of dyella-like bacteria.</title>
        <authorList>
            <person name="Fu J."/>
        </authorList>
    </citation>
    <scope>NUCLEOTIDE SEQUENCE [LARGE SCALE GENOMIC DNA]</scope>
    <source>
        <strain evidence="5 6">THG-B117</strain>
    </source>
</reference>
<keyword evidence="6" id="KW-1185">Reference proteome</keyword>
<organism evidence="5 6">
    <name type="scientific">Dyella kyungheensis</name>
    <dbReference type="NCBI Taxonomy" id="1242174"/>
    <lineage>
        <taxon>Bacteria</taxon>
        <taxon>Pseudomonadati</taxon>
        <taxon>Pseudomonadota</taxon>
        <taxon>Gammaproteobacteria</taxon>
        <taxon>Lysobacterales</taxon>
        <taxon>Rhodanobacteraceae</taxon>
        <taxon>Dyella</taxon>
    </lineage>
</organism>
<evidence type="ECO:0000313" key="6">
    <source>
        <dbReference type="Proteomes" id="UP001430065"/>
    </source>
</evidence>
<dbReference type="RefSeq" id="WP_204636741.1">
    <property type="nucleotide sequence ID" value="NZ_JADIKC010000006.1"/>
</dbReference>
<protein>
    <submittedName>
        <fullName evidence="5">Methyltransferase domain-containing protein</fullName>
    </submittedName>
</protein>
<name>A0ABS2JUY0_9GAMM</name>
<evidence type="ECO:0000259" key="4">
    <source>
        <dbReference type="Pfam" id="PF13847"/>
    </source>
</evidence>
<dbReference type="Gene3D" id="3.40.50.150">
    <property type="entry name" value="Vaccinia Virus protein VP39"/>
    <property type="match status" value="1"/>
</dbReference>
<keyword evidence="1 5" id="KW-0489">Methyltransferase</keyword>
<dbReference type="InterPro" id="IPR025714">
    <property type="entry name" value="Methyltranfer_dom"/>
</dbReference>
<dbReference type="PANTHER" id="PTHR13610:SF11">
    <property type="entry name" value="METHYLTRANSFERASE DOMAIN-CONTAINING PROTEIN"/>
    <property type="match status" value="1"/>
</dbReference>
<dbReference type="CDD" id="cd02440">
    <property type="entry name" value="AdoMet_MTases"/>
    <property type="match status" value="1"/>
</dbReference>
<dbReference type="Proteomes" id="UP001430065">
    <property type="component" value="Unassembled WGS sequence"/>
</dbReference>
<proteinExistence type="predicted"/>
<dbReference type="PANTHER" id="PTHR13610">
    <property type="entry name" value="METHYLTRANSFERASE DOMAIN-CONTAINING PROTEIN"/>
    <property type="match status" value="1"/>
</dbReference>
<accession>A0ABS2JUY0</accession>
<keyword evidence="3" id="KW-0949">S-adenosyl-L-methionine</keyword>
<feature type="domain" description="Methyltransferase" evidence="4">
    <location>
        <begin position="155"/>
        <end position="216"/>
    </location>
</feature>
<dbReference type="InterPro" id="IPR029063">
    <property type="entry name" value="SAM-dependent_MTases_sf"/>
</dbReference>
<evidence type="ECO:0000256" key="2">
    <source>
        <dbReference type="ARBA" id="ARBA00022679"/>
    </source>
</evidence>
<evidence type="ECO:0000313" key="5">
    <source>
        <dbReference type="EMBL" id="MBM7122293.1"/>
    </source>
</evidence>
<gene>
    <name evidence="5" type="ORF">ISP20_14090</name>
</gene>
<dbReference type="EMBL" id="JADIKC010000006">
    <property type="protein sequence ID" value="MBM7122293.1"/>
    <property type="molecule type" value="Genomic_DNA"/>
</dbReference>
<dbReference type="Pfam" id="PF13847">
    <property type="entry name" value="Methyltransf_31"/>
    <property type="match status" value="1"/>
</dbReference>
<sequence length="286" mass="31789">MLDALHAIVCEVERDRSLDRPEQLRERIRAMDRLEDLWLHVPEGETPAAGAVMNILRRRAKARHAALAEIQRRLCDGIRHAIVQGAGAHALRGWLHHDDLREPWGYDHLDALIGDVLSLDEPASVAALEAEMVFYQPTPVRHVLDLIHRARLGRDDVLIDLGSGMGHVPLLVSICTEAQACGIEREEAYVNSARRAAEALGIERATFLAQDAREADVSRGTVFYLYTPFTGEMLRQMLDRLHAEARRRSIRVATLGPCTPAVAGESWLRAAGEPDAGRVTLFRSVA</sequence>
<comment type="caution">
    <text evidence="5">The sequence shown here is derived from an EMBL/GenBank/DDBJ whole genome shotgun (WGS) entry which is preliminary data.</text>
</comment>
<evidence type="ECO:0000256" key="1">
    <source>
        <dbReference type="ARBA" id="ARBA00022603"/>
    </source>
</evidence>
<dbReference type="SUPFAM" id="SSF53335">
    <property type="entry name" value="S-adenosyl-L-methionine-dependent methyltransferases"/>
    <property type="match status" value="1"/>
</dbReference>
<dbReference type="GO" id="GO:0032259">
    <property type="term" value="P:methylation"/>
    <property type="evidence" value="ECO:0007669"/>
    <property type="project" value="UniProtKB-KW"/>
</dbReference>
<evidence type="ECO:0000256" key="3">
    <source>
        <dbReference type="ARBA" id="ARBA00022691"/>
    </source>
</evidence>
<dbReference type="GO" id="GO:0008168">
    <property type="term" value="F:methyltransferase activity"/>
    <property type="evidence" value="ECO:0007669"/>
    <property type="project" value="UniProtKB-KW"/>
</dbReference>
<dbReference type="InterPro" id="IPR026170">
    <property type="entry name" value="FAM173A/B"/>
</dbReference>
<keyword evidence="2" id="KW-0808">Transferase</keyword>